<proteinExistence type="predicted"/>
<dbReference type="EMBL" id="LAZR01038642">
    <property type="protein sequence ID" value="KKL19017.1"/>
    <property type="molecule type" value="Genomic_DNA"/>
</dbReference>
<reference evidence="1" key="1">
    <citation type="journal article" date="2015" name="Nature">
        <title>Complex archaea that bridge the gap between prokaryotes and eukaryotes.</title>
        <authorList>
            <person name="Spang A."/>
            <person name="Saw J.H."/>
            <person name="Jorgensen S.L."/>
            <person name="Zaremba-Niedzwiedzka K."/>
            <person name="Martijn J."/>
            <person name="Lind A.E."/>
            <person name="van Eijk R."/>
            <person name="Schleper C."/>
            <person name="Guy L."/>
            <person name="Ettema T.J."/>
        </authorList>
    </citation>
    <scope>NUCLEOTIDE SEQUENCE</scope>
</reference>
<dbReference type="AlphaFoldDB" id="A0A0F9BYI3"/>
<evidence type="ECO:0008006" key="2">
    <source>
        <dbReference type="Google" id="ProtNLM"/>
    </source>
</evidence>
<feature type="non-terminal residue" evidence="1">
    <location>
        <position position="1"/>
    </location>
</feature>
<name>A0A0F9BYI3_9ZZZZ</name>
<comment type="caution">
    <text evidence="1">The sequence shown here is derived from an EMBL/GenBank/DDBJ whole genome shotgun (WGS) entry which is preliminary data.</text>
</comment>
<protein>
    <recommendedName>
        <fullName evidence="2">Tetratricopeptide repeat protein</fullName>
    </recommendedName>
</protein>
<sequence length="36" mass="4224">WVTGQHEEATSVWQTILENDPDNDTIRQTIKRLQAE</sequence>
<accession>A0A0F9BYI3</accession>
<evidence type="ECO:0000313" key="1">
    <source>
        <dbReference type="EMBL" id="KKL19017.1"/>
    </source>
</evidence>
<organism evidence="1">
    <name type="scientific">marine sediment metagenome</name>
    <dbReference type="NCBI Taxonomy" id="412755"/>
    <lineage>
        <taxon>unclassified sequences</taxon>
        <taxon>metagenomes</taxon>
        <taxon>ecological metagenomes</taxon>
    </lineage>
</organism>
<gene>
    <name evidence="1" type="ORF">LCGC14_2469730</name>
</gene>